<reference evidence="6" key="1">
    <citation type="submission" date="2018-05" db="EMBL/GenBank/DDBJ databases">
        <authorList>
            <person name="Lanie J.A."/>
            <person name="Ng W.-L."/>
            <person name="Kazmierczak K.M."/>
            <person name="Andrzejewski T.M."/>
            <person name="Davidsen T.M."/>
            <person name="Wayne K.J."/>
            <person name="Tettelin H."/>
            <person name="Glass J.I."/>
            <person name="Rusch D."/>
            <person name="Podicherti R."/>
            <person name="Tsui H.-C.T."/>
            <person name="Winkler M.E."/>
        </authorList>
    </citation>
    <scope>NUCLEOTIDE SEQUENCE</scope>
</reference>
<accession>A0A381UPR4</accession>
<evidence type="ECO:0000256" key="1">
    <source>
        <dbReference type="ARBA" id="ARBA00004761"/>
    </source>
</evidence>
<dbReference type="AlphaFoldDB" id="A0A381UPR4"/>
<evidence type="ECO:0000256" key="5">
    <source>
        <dbReference type="ARBA" id="ARBA00023277"/>
    </source>
</evidence>
<dbReference type="CDD" id="cd00452">
    <property type="entry name" value="KDPG_aldolase"/>
    <property type="match status" value="1"/>
</dbReference>
<comment type="similarity">
    <text evidence="2">Belongs to the KHG/KDPG aldolase family.</text>
</comment>
<dbReference type="PANTHER" id="PTHR30246:SF1">
    <property type="entry name" value="2-DEHYDRO-3-DEOXY-6-PHOSPHOGALACTONATE ALDOLASE-RELATED"/>
    <property type="match status" value="1"/>
</dbReference>
<dbReference type="GO" id="GO:0016829">
    <property type="term" value="F:lyase activity"/>
    <property type="evidence" value="ECO:0007669"/>
    <property type="project" value="UniProtKB-KW"/>
</dbReference>
<feature type="non-terminal residue" evidence="6">
    <location>
        <position position="1"/>
    </location>
</feature>
<evidence type="ECO:0000313" key="6">
    <source>
        <dbReference type="EMBL" id="SVA29974.1"/>
    </source>
</evidence>
<dbReference type="Pfam" id="PF01081">
    <property type="entry name" value="Aldolase"/>
    <property type="match status" value="1"/>
</dbReference>
<gene>
    <name evidence="6" type="ORF">METZ01_LOCUS82828</name>
</gene>
<keyword evidence="4" id="KW-0456">Lyase</keyword>
<keyword evidence="5" id="KW-0119">Carbohydrate metabolism</keyword>
<dbReference type="Gene3D" id="3.20.20.70">
    <property type="entry name" value="Aldolase class I"/>
    <property type="match status" value="1"/>
</dbReference>
<dbReference type="InterPro" id="IPR013785">
    <property type="entry name" value="Aldolase_TIM"/>
</dbReference>
<name>A0A381UPR4_9ZZZZ</name>
<proteinExistence type="inferred from homology"/>
<comment type="pathway">
    <text evidence="1">Carbohydrate acid metabolism.</text>
</comment>
<dbReference type="PANTHER" id="PTHR30246">
    <property type="entry name" value="2-KETO-3-DEOXY-6-PHOSPHOGLUCONATE ALDOLASE"/>
    <property type="match status" value="1"/>
</dbReference>
<comment type="subunit">
    <text evidence="3">Homotrimer.</text>
</comment>
<evidence type="ECO:0000256" key="4">
    <source>
        <dbReference type="ARBA" id="ARBA00023239"/>
    </source>
</evidence>
<dbReference type="InterPro" id="IPR000887">
    <property type="entry name" value="Aldlse_KDPG_KHG"/>
</dbReference>
<evidence type="ECO:0000256" key="2">
    <source>
        <dbReference type="ARBA" id="ARBA00006906"/>
    </source>
</evidence>
<sequence>VAEQAMAAAVEGGFRVIEFTLNTPGALELITQFRSMDESLLVGAGTVMTPQAAKEAVNAGAQFIVSPVCDSAVIREAGEMGVVSIPGTQTPTEMQNAHEAGADFVKLFPAPTNVAEYIRYILGPQPHLKIFPTSGVNLDNMLEVLEAGAAGVGFVGPLFDPQSMRNRNFDDIRERAEKIVALLADL</sequence>
<evidence type="ECO:0008006" key="7">
    <source>
        <dbReference type="Google" id="ProtNLM"/>
    </source>
</evidence>
<evidence type="ECO:0000256" key="3">
    <source>
        <dbReference type="ARBA" id="ARBA00011233"/>
    </source>
</evidence>
<dbReference type="SUPFAM" id="SSF51569">
    <property type="entry name" value="Aldolase"/>
    <property type="match status" value="1"/>
</dbReference>
<dbReference type="EMBL" id="UINC01006843">
    <property type="protein sequence ID" value="SVA29974.1"/>
    <property type="molecule type" value="Genomic_DNA"/>
</dbReference>
<protein>
    <recommendedName>
        <fullName evidence="7">2-dehydro-3-deoxyphosphogluconate aldolase</fullName>
    </recommendedName>
</protein>
<organism evidence="6">
    <name type="scientific">marine metagenome</name>
    <dbReference type="NCBI Taxonomy" id="408172"/>
    <lineage>
        <taxon>unclassified sequences</taxon>
        <taxon>metagenomes</taxon>
        <taxon>ecological metagenomes</taxon>
    </lineage>
</organism>